<proteinExistence type="predicted"/>
<evidence type="ECO:0000313" key="2">
    <source>
        <dbReference type="EMBL" id="PQQ65470.1"/>
    </source>
</evidence>
<evidence type="ECO:0000313" key="3">
    <source>
        <dbReference type="Proteomes" id="UP000233534"/>
    </source>
</evidence>
<dbReference type="Proteomes" id="UP000233534">
    <property type="component" value="Chromosome"/>
</dbReference>
<dbReference type="EMBL" id="CP025197">
    <property type="protein sequence ID" value="AUG56330.1"/>
    <property type="molecule type" value="Genomic_DNA"/>
</dbReference>
<sequence length="100" mass="11695">MLYSMLPRYRRYPLKRPRSFMYNKSSPGSDAKKIDDIPLPNEADTVRKKSKGLSLTDFLSRRFQIDEIILLGLIFLLLEEKINDDFLLIILIYLLIAGMN</sequence>
<name>A0A2K9ELL7_9FIRM</name>
<evidence type="ECO:0000313" key="4">
    <source>
        <dbReference type="Proteomes" id="UP000239720"/>
    </source>
</evidence>
<reference evidence="1 3" key="1">
    <citation type="submission" date="2017-12" db="EMBL/GenBank/DDBJ databases">
        <title>Complete genome sequence of Herbivorax saccincola GGR1, a novel Cellulosome-producing hydrolytic bacterium in a thermophilic biogas plant, established by Illumina and Nanopore MinION sequencing.</title>
        <authorList>
            <person name="Pechtl A."/>
            <person name="Ruckert C."/>
            <person name="Koeck D.E."/>
            <person name="Maus I."/>
            <person name="Winkler A."/>
            <person name="Kalinowski J."/>
            <person name="Puhler A."/>
            <person name="Schwarz W.W."/>
            <person name="Zverlov V.V."/>
            <person name="Schluter A."/>
            <person name="Liebl W."/>
        </authorList>
    </citation>
    <scope>NUCLEOTIDE SEQUENCE [LARGE SCALE GENOMIC DNA]</scope>
    <source>
        <strain evidence="1">GGR1</strain>
        <strain evidence="3">SR1</strain>
    </source>
</reference>
<dbReference type="KEGG" id="hsc:HVS_01835"/>
<dbReference type="EMBL" id="NEMB01000003">
    <property type="protein sequence ID" value="PQQ65470.1"/>
    <property type="molecule type" value="Genomic_DNA"/>
</dbReference>
<keyword evidence="3" id="KW-1185">Reference proteome</keyword>
<protein>
    <submittedName>
        <fullName evidence="1">Uncharacterized protein</fullName>
    </submittedName>
</protein>
<reference evidence="2 4" key="2">
    <citation type="journal article" date="2018" name="Syst. Appl. Microbiol.">
        <title>Characterization and high-quality draft genome sequence of Herbivorax saccincola A7, an anaerobic, alkaliphilic, thermophilic, cellulolytic, and xylanolytic bacterium.</title>
        <authorList>
            <person name="Aikawa S."/>
            <person name="Baramee S."/>
            <person name="Sermsathanaswadi J."/>
            <person name="Thianheng P."/>
            <person name="Tachaapaikoon C."/>
            <person name="Shikata A."/>
            <person name="Waeonukul R."/>
            <person name="Pason P."/>
            <person name="Ratanakhanokchai K."/>
            <person name="Kosugi A."/>
        </authorList>
    </citation>
    <scope>NUCLEOTIDE SEQUENCE [LARGE SCALE GENOMIC DNA]</scope>
    <source>
        <strain evidence="2 4">A7</strain>
    </source>
</reference>
<organism evidence="1 3">
    <name type="scientific">Acetivibrio saccincola</name>
    <dbReference type="NCBI Taxonomy" id="1677857"/>
    <lineage>
        <taxon>Bacteria</taxon>
        <taxon>Bacillati</taxon>
        <taxon>Bacillota</taxon>
        <taxon>Clostridia</taxon>
        <taxon>Eubacteriales</taxon>
        <taxon>Oscillospiraceae</taxon>
        <taxon>Acetivibrio</taxon>
    </lineage>
</organism>
<dbReference type="RefSeq" id="WP_101298748.1">
    <property type="nucleotide sequence ID" value="NZ_CP025197.1"/>
</dbReference>
<dbReference type="AlphaFoldDB" id="A0A2K9ELL7"/>
<evidence type="ECO:0000313" key="1">
    <source>
        <dbReference type="EMBL" id="AUG56330.1"/>
    </source>
</evidence>
<accession>A0A2K9ELL7</accession>
<gene>
    <name evidence="2" type="ORF">B9R14_00945</name>
    <name evidence="1" type="ORF">HVS_01835</name>
</gene>
<dbReference type="Proteomes" id="UP000239720">
    <property type="component" value="Unassembled WGS sequence"/>
</dbReference>